<sequence length="243" mass="25929">MPTVTITREDSVALVRYDRGAKANALSHDTILDLTRAAEELAADTTCHLVILTGTERRFSAGVDLEDVSLWQPGEDSVARSEAMAAGGRMVDRWARLPQICIAAVEGPAIGGGAILALAADFRVMGEGSYFRFPEVRLGMTLGWGGLPLLTALVGPARAKLMLFTDARIEPGEAERLGLCERAVPAGGALEAARELAAGIAACPPMALRMTKRTVDSHCRDNWASGFEADQFFLSRLLSEETG</sequence>
<dbReference type="Proteomes" id="UP000028826">
    <property type="component" value="Unassembled WGS sequence"/>
</dbReference>
<evidence type="ECO:0000256" key="2">
    <source>
        <dbReference type="ARBA" id="ARBA00023098"/>
    </source>
</evidence>
<dbReference type="InterPro" id="IPR029045">
    <property type="entry name" value="ClpP/crotonase-like_dom_sf"/>
</dbReference>
<dbReference type="Pfam" id="PF00378">
    <property type="entry name" value="ECH_1"/>
    <property type="match status" value="1"/>
</dbReference>
<keyword evidence="3" id="KW-0456">Lyase</keyword>
<evidence type="ECO:0000256" key="1">
    <source>
        <dbReference type="ARBA" id="ARBA00005254"/>
    </source>
</evidence>
<dbReference type="InterPro" id="IPR018376">
    <property type="entry name" value="Enoyl-CoA_hyd/isom_CS"/>
</dbReference>
<dbReference type="GO" id="GO:0016829">
    <property type="term" value="F:lyase activity"/>
    <property type="evidence" value="ECO:0007669"/>
    <property type="project" value="UniProtKB-KW"/>
</dbReference>
<dbReference type="CDD" id="cd06558">
    <property type="entry name" value="crotonase-like"/>
    <property type="match status" value="1"/>
</dbReference>
<gene>
    <name evidence="5" type="ORF">CN97_17560</name>
</gene>
<dbReference type="SUPFAM" id="SSF52096">
    <property type="entry name" value="ClpP/crotonase"/>
    <property type="match status" value="1"/>
</dbReference>
<accession>A0A086Y2Q3</accession>
<dbReference type="PROSITE" id="PS00166">
    <property type="entry name" value="ENOYL_COA_HYDRATASE"/>
    <property type="match status" value="1"/>
</dbReference>
<keyword evidence="2" id="KW-0443">Lipid metabolism</keyword>
<proteinExistence type="inferred from homology"/>
<comment type="similarity">
    <text evidence="1 4">Belongs to the enoyl-CoA hydratase/isomerase family.</text>
</comment>
<protein>
    <submittedName>
        <fullName evidence="5">Enoyl-CoA hydratase</fullName>
    </submittedName>
</protein>
<dbReference type="RefSeq" id="WP_035711437.1">
    <property type="nucleotide sequence ID" value="NZ_CAMIFG010000005.1"/>
</dbReference>
<dbReference type="PANTHER" id="PTHR11941">
    <property type="entry name" value="ENOYL-COA HYDRATASE-RELATED"/>
    <property type="match status" value="1"/>
</dbReference>
<dbReference type="GO" id="GO:0006635">
    <property type="term" value="P:fatty acid beta-oxidation"/>
    <property type="evidence" value="ECO:0007669"/>
    <property type="project" value="TreeGrafter"/>
</dbReference>
<dbReference type="Gene3D" id="3.90.226.10">
    <property type="entry name" value="2-enoyl-CoA Hydratase, Chain A, domain 1"/>
    <property type="match status" value="1"/>
</dbReference>
<comment type="caution">
    <text evidence="5">The sequence shown here is derived from an EMBL/GenBank/DDBJ whole genome shotgun (WGS) entry which is preliminary data.</text>
</comment>
<dbReference type="eggNOG" id="COG1024">
    <property type="taxonomic scope" value="Bacteria"/>
</dbReference>
<dbReference type="OrthoDB" id="7848551at2"/>
<evidence type="ECO:0000313" key="6">
    <source>
        <dbReference type="Proteomes" id="UP000028826"/>
    </source>
</evidence>
<dbReference type="EMBL" id="JGYG01000007">
    <property type="protein sequence ID" value="KFI28553.1"/>
    <property type="molecule type" value="Genomic_DNA"/>
</dbReference>
<evidence type="ECO:0000256" key="4">
    <source>
        <dbReference type="RuleBase" id="RU003707"/>
    </source>
</evidence>
<evidence type="ECO:0000313" key="5">
    <source>
        <dbReference type="EMBL" id="KFI28553.1"/>
    </source>
</evidence>
<evidence type="ECO:0000256" key="3">
    <source>
        <dbReference type="ARBA" id="ARBA00023239"/>
    </source>
</evidence>
<name>A0A086Y2Q3_9RHOB</name>
<reference evidence="5 6" key="1">
    <citation type="submission" date="2014-03" db="EMBL/GenBank/DDBJ databases">
        <title>Genome of Haematobacter massiliensis CCUG 47968.</title>
        <authorList>
            <person name="Wang D."/>
            <person name="Wang G."/>
        </authorList>
    </citation>
    <scope>NUCLEOTIDE SEQUENCE [LARGE SCALE GENOMIC DNA]</scope>
    <source>
        <strain evidence="5 6">CCUG 47968</strain>
    </source>
</reference>
<dbReference type="PANTHER" id="PTHR11941:SF169">
    <property type="entry name" value="(7AS)-7A-METHYL-1,5-DIOXO-2,3,5,6,7,7A-HEXAHYDRO-1H-INDENE-CARBOXYL-COA HYDROLASE"/>
    <property type="match status" value="1"/>
</dbReference>
<dbReference type="InterPro" id="IPR001753">
    <property type="entry name" value="Enoyl-CoA_hydra/iso"/>
</dbReference>
<organism evidence="5 6">
    <name type="scientific">Haematobacter massiliensis</name>
    <dbReference type="NCBI Taxonomy" id="195105"/>
    <lineage>
        <taxon>Bacteria</taxon>
        <taxon>Pseudomonadati</taxon>
        <taxon>Pseudomonadota</taxon>
        <taxon>Alphaproteobacteria</taxon>
        <taxon>Rhodobacterales</taxon>
        <taxon>Paracoccaceae</taxon>
        <taxon>Haematobacter</taxon>
    </lineage>
</organism>
<keyword evidence="6" id="KW-1185">Reference proteome</keyword>
<dbReference type="AlphaFoldDB" id="A0A086Y2Q3"/>
<dbReference type="STRING" id="195105.CN97_17560"/>